<evidence type="ECO:0000256" key="5">
    <source>
        <dbReference type="SAM" id="MobiDB-lite"/>
    </source>
</evidence>
<comment type="caution">
    <text evidence="4">Lacks conserved residue(s) required for the propagation of feature annotation.</text>
</comment>
<feature type="disulfide bond" evidence="4">
    <location>
        <begin position="76"/>
        <end position="86"/>
    </location>
</feature>
<accession>A0A4U5UR19</accession>
<keyword evidence="2" id="KW-0677">Repeat</keyword>
<dbReference type="Pfam" id="PF00530">
    <property type="entry name" value="SRCR"/>
    <property type="match status" value="6"/>
</dbReference>
<evidence type="ECO:0000256" key="4">
    <source>
        <dbReference type="PROSITE-ProRule" id="PRU00196"/>
    </source>
</evidence>
<evidence type="ECO:0000256" key="6">
    <source>
        <dbReference type="SAM" id="Phobius"/>
    </source>
</evidence>
<proteinExistence type="predicted"/>
<evidence type="ECO:0000256" key="2">
    <source>
        <dbReference type="ARBA" id="ARBA00022737"/>
    </source>
</evidence>
<feature type="domain" description="SRCR" evidence="7">
    <location>
        <begin position="480"/>
        <end position="580"/>
    </location>
</feature>
<feature type="domain" description="SRCR" evidence="7">
    <location>
        <begin position="684"/>
        <end position="793"/>
    </location>
</feature>
<evidence type="ECO:0000256" key="1">
    <source>
        <dbReference type="ARBA" id="ARBA00022729"/>
    </source>
</evidence>
<feature type="domain" description="SRCR" evidence="7">
    <location>
        <begin position="879"/>
        <end position="972"/>
    </location>
</feature>
<name>A0A4U5UR19_COLLU</name>
<dbReference type="PANTHER" id="PTHR19331:SF482">
    <property type="entry name" value="SCAVENGER RECEPTOR CLASS A MEMBER 5"/>
    <property type="match status" value="1"/>
</dbReference>
<dbReference type="STRING" id="240159.A0A4U5UR19"/>
<dbReference type="InterPro" id="IPR036772">
    <property type="entry name" value="SRCR-like_dom_sf"/>
</dbReference>
<dbReference type="EMBL" id="CM014087">
    <property type="protein sequence ID" value="TKS77058.1"/>
    <property type="molecule type" value="Genomic_DNA"/>
</dbReference>
<feature type="disulfide bond" evidence="4">
    <location>
        <begin position="344"/>
        <end position="354"/>
    </location>
</feature>
<gene>
    <name evidence="8" type="ORF">D9C73_011149</name>
</gene>
<dbReference type="SMART" id="SM00202">
    <property type="entry name" value="SR"/>
    <property type="match status" value="5"/>
</dbReference>
<protein>
    <submittedName>
        <fullName evidence="8">Scavenger receptor cysteine-rich type 1 protein M160 CD163 antigen-like 1</fullName>
    </submittedName>
</protein>
<dbReference type="SUPFAM" id="SSF56487">
    <property type="entry name" value="SRCR-like"/>
    <property type="match status" value="9"/>
</dbReference>
<feature type="disulfide bond" evidence="4">
    <location>
        <begin position="551"/>
        <end position="561"/>
    </location>
</feature>
<evidence type="ECO:0000259" key="7">
    <source>
        <dbReference type="PROSITE" id="PS50287"/>
    </source>
</evidence>
<dbReference type="Proteomes" id="UP000298787">
    <property type="component" value="Chromosome 10"/>
</dbReference>
<keyword evidence="6" id="KW-1133">Transmembrane helix</keyword>
<feature type="region of interest" description="Disordered" evidence="5">
    <location>
        <begin position="1183"/>
        <end position="1202"/>
    </location>
</feature>
<feature type="domain" description="SRCR" evidence="7">
    <location>
        <begin position="380"/>
        <end position="478"/>
    </location>
</feature>
<feature type="domain" description="SRCR" evidence="7">
    <location>
        <begin position="8"/>
        <end position="107"/>
    </location>
</feature>
<keyword evidence="9" id="KW-1185">Reference proteome</keyword>
<reference evidence="8 9" key="1">
    <citation type="submission" date="2019-01" db="EMBL/GenBank/DDBJ databases">
        <title>Genome Assembly of Collichthys lucidus.</title>
        <authorList>
            <person name="Cai M."/>
            <person name="Xiao S."/>
        </authorList>
    </citation>
    <scope>NUCLEOTIDE SEQUENCE [LARGE SCALE GENOMIC DNA]</scope>
    <source>
        <strain evidence="8">JT15FE1705JMU</strain>
        <tissue evidence="8">Muscle</tissue>
    </source>
</reference>
<dbReference type="PRINTS" id="PR00258">
    <property type="entry name" value="SPERACTRCPTR"/>
</dbReference>
<keyword evidence="1" id="KW-0732">Signal</keyword>
<evidence type="ECO:0000313" key="8">
    <source>
        <dbReference type="EMBL" id="TKS77058.1"/>
    </source>
</evidence>
<feature type="domain" description="SRCR" evidence="7">
    <location>
        <begin position="577"/>
        <end position="677"/>
    </location>
</feature>
<evidence type="ECO:0000256" key="3">
    <source>
        <dbReference type="ARBA" id="ARBA00023157"/>
    </source>
</evidence>
<keyword evidence="6" id="KW-0812">Transmembrane</keyword>
<sequence>MLTNDEKIKVILKGKEPCKGHAEVLYKGEWGYVGDKNWDKTTEETLCRSTDCGKPESHTYVLREMGKPVWLNEVVCNENSSDLTKCTHPGWNSSYYSKDYVKKIHCSKKIEIGFFQGPFKCAGAVMYNTSEGEIGYFCGSLELADVNQLCKNLNCGESKEVLDEWMILKDKQNLKIRSINCLGIQNVSNLWQCVSSKTSCTNPVYVICKGHKRRQVRGETKNACRGRLKIEKVDKWITDKNSERITPNELCKQIHCGEEGSYNKSTTELTCKKNVEVVLVDKRKPSTCYGEVYFKVDDALKRVCGSNWTKKNAEVVCKELNCGGVVAHLSNDINELGIMDNVKCSGKEASLWHCMAKRSDHDAFSCSSSAYVVCRGSIDVRLADGPGKCAGRVELLYEGQWQGVTTQEWTKNKNKNADVVCTHLKCGNQAKTERFSQGSGGSLDLSCKPNVSNITDCDITKNQNREAGEKEAVGITCEKHKVVFLKENTCSGTVGIEQAGKTYWLSGSKDTWNQRSADTVCQQMHCGKAVNYSFVPSADMIKDVWRKSYNCSSNSKSLFECKNTQLPSDYNDTVASVKCSGDISVKPTEECWGYVNICAGGKCGGVCNAAWTDKMSQMLCAETSCGDAITSVKQKREQSNVIFNSLHMTNHTTSLGQCNLVEKNDRVSCKKAYVVCTGSIKAKINVSSSRSKCSGNVEIHYEGQWLPVCKDALRNAETQKIICRELNCGQPLSVVDYFGPRAAVPPVISKIECPTNGNMSSCSISPGASSCPLGHLQCSSWGHMELKFGDACSGAVFVHSEGEKSGISPNGWSESAGQQLCKDLKCGELRLNKPILSATKSTWHQSFNCDGVETPQNIWDCENSSQNKNRTSAEQVFIECQGEPNVTLSEDCYGEVRINNTSVCHRNWKPEYSDLVCQEKGCGNVVPHSSSSKRESVKDESYHVSCEEYHYKLGQCNRYKAKCEDLVYVYCSGAVKFNTTETCGGKIQVSYGATSKPSYLNLESQDSSTKQKLCEALGCNGHNASIKPPKNKEKQVNFKDTMKAKLNCTKDNMDIRRCVTINDINDQKAKPFQIYCNGYKRSEEPPESGTNYTVAIILGLGFLLIVIILIIVFIRIRMVRKSKRPMNVSSRMLPGKEVESESGEYEPVTNENEMDVFSNGRFRPESEVITENDAKSISYDDVGEAAESQPLTSPAVPAGTSQRDSFFDGVTYEVEDPQENYDDIEASPEFIQTKAEVHDVPEPAPESVTVATPGMVQGEEDYLVPGQDSGQRSFLIHLDLIVVILHFTTRSQAFPPDDKRHPNTLALLRTFGIRFYLHALEHSL</sequence>
<feature type="domain" description="SRCR" evidence="7">
    <location>
        <begin position="277"/>
        <end position="375"/>
    </location>
</feature>
<organism evidence="8 9">
    <name type="scientific">Collichthys lucidus</name>
    <name type="common">Big head croaker</name>
    <name type="synonym">Sciaena lucida</name>
    <dbReference type="NCBI Taxonomy" id="240159"/>
    <lineage>
        <taxon>Eukaryota</taxon>
        <taxon>Metazoa</taxon>
        <taxon>Chordata</taxon>
        <taxon>Craniata</taxon>
        <taxon>Vertebrata</taxon>
        <taxon>Euteleostomi</taxon>
        <taxon>Actinopterygii</taxon>
        <taxon>Neopterygii</taxon>
        <taxon>Teleostei</taxon>
        <taxon>Neoteleostei</taxon>
        <taxon>Acanthomorphata</taxon>
        <taxon>Eupercaria</taxon>
        <taxon>Sciaenidae</taxon>
        <taxon>Collichthys</taxon>
    </lineage>
</organism>
<dbReference type="PROSITE" id="PS50287">
    <property type="entry name" value="SRCR_2"/>
    <property type="match status" value="9"/>
</dbReference>
<feature type="disulfide bond" evidence="4">
    <location>
        <begin position="447"/>
        <end position="457"/>
    </location>
</feature>
<feature type="domain" description="SRCR" evidence="7">
    <location>
        <begin position="112"/>
        <end position="209"/>
    </location>
</feature>
<feature type="domain" description="SRCR" evidence="7">
    <location>
        <begin position="784"/>
        <end position="881"/>
    </location>
</feature>
<feature type="disulfide bond" evidence="4">
    <location>
        <begin position="946"/>
        <end position="956"/>
    </location>
</feature>
<dbReference type="Gene3D" id="3.10.250.10">
    <property type="entry name" value="SRCR-like domain"/>
    <property type="match status" value="8"/>
</dbReference>
<dbReference type="PANTHER" id="PTHR19331">
    <property type="entry name" value="SCAVENGER RECEPTOR DOMAIN-CONTAINING"/>
    <property type="match status" value="1"/>
</dbReference>
<feature type="transmembrane region" description="Helical" evidence="6">
    <location>
        <begin position="1092"/>
        <end position="1114"/>
    </location>
</feature>
<evidence type="ECO:0000313" key="9">
    <source>
        <dbReference type="Proteomes" id="UP000298787"/>
    </source>
</evidence>
<keyword evidence="3 4" id="KW-1015">Disulfide bond</keyword>
<keyword evidence="6" id="KW-0472">Membrane</keyword>
<dbReference type="GO" id="GO:0016020">
    <property type="term" value="C:membrane"/>
    <property type="evidence" value="ECO:0007669"/>
    <property type="project" value="InterPro"/>
</dbReference>
<dbReference type="InterPro" id="IPR001190">
    <property type="entry name" value="SRCR"/>
</dbReference>
<keyword evidence="8" id="KW-0675">Receptor</keyword>